<proteinExistence type="predicted"/>
<keyword evidence="3" id="KW-1185">Reference proteome</keyword>
<protein>
    <recommendedName>
        <fullName evidence="1">Aminoglycoside phosphotransferase domain-containing protein</fullName>
    </recommendedName>
</protein>
<evidence type="ECO:0000313" key="2">
    <source>
        <dbReference type="EMBL" id="GGE05111.1"/>
    </source>
</evidence>
<feature type="domain" description="Aminoglycoside phosphotransferase" evidence="1">
    <location>
        <begin position="57"/>
        <end position="254"/>
    </location>
</feature>
<dbReference type="SUPFAM" id="SSF56112">
    <property type="entry name" value="Protein kinase-like (PK-like)"/>
    <property type="match status" value="1"/>
</dbReference>
<dbReference type="RefSeq" id="WP_188908907.1">
    <property type="nucleotide sequence ID" value="NZ_BMIQ01000003.1"/>
</dbReference>
<evidence type="ECO:0000313" key="3">
    <source>
        <dbReference type="Proteomes" id="UP000644699"/>
    </source>
</evidence>
<organism evidence="2 3">
    <name type="scientific">Aureimonas endophytica</name>
    <dbReference type="NCBI Taxonomy" id="2027858"/>
    <lineage>
        <taxon>Bacteria</taxon>
        <taxon>Pseudomonadati</taxon>
        <taxon>Pseudomonadota</taxon>
        <taxon>Alphaproteobacteria</taxon>
        <taxon>Hyphomicrobiales</taxon>
        <taxon>Aurantimonadaceae</taxon>
        <taxon>Aureimonas</taxon>
    </lineage>
</organism>
<comment type="caution">
    <text evidence="2">The sequence shown here is derived from an EMBL/GenBank/DDBJ whole genome shotgun (WGS) entry which is preliminary data.</text>
</comment>
<gene>
    <name evidence="2" type="ORF">GCM10011390_25160</name>
</gene>
<name>A0A916ZMK6_9HYPH</name>
<dbReference type="Proteomes" id="UP000644699">
    <property type="component" value="Unassembled WGS sequence"/>
</dbReference>
<sequence length="321" mass="34773">MLAHAPASPERLAETALAGARALVGEHPRMEPAPEGAASPSYQAVESNGFLVAAEGTDEPAFFLKVSESALGDLLDTGHAFRAAAAIADLGLAPRPLHLAESEGAILFERLGPSWRPAKIDELARPETVATVTRAFAEIAAGPCLGRHRCVFEGIAAMRAILGDEADTLPPDAWWLLEGASAIEAALAAAGRDERALHGDPHASNLLFDETGNLRFVDFDMAGDGDPHYQLGAFLNEAFQFEDDMRAGLEIAEGSVRSSSFNRCRAYAAGDDLYWALRALVLDRLSPRRSIEFRKYAGWRFLRCRMLMNRPGFEETLRKLG</sequence>
<accession>A0A916ZMK6</accession>
<evidence type="ECO:0000259" key="1">
    <source>
        <dbReference type="Pfam" id="PF01636"/>
    </source>
</evidence>
<dbReference type="InterPro" id="IPR002575">
    <property type="entry name" value="Aminoglycoside_PTrfase"/>
</dbReference>
<reference evidence="2" key="2">
    <citation type="submission" date="2020-09" db="EMBL/GenBank/DDBJ databases">
        <authorList>
            <person name="Sun Q."/>
            <person name="Zhou Y."/>
        </authorList>
    </citation>
    <scope>NUCLEOTIDE SEQUENCE</scope>
    <source>
        <strain evidence="2">CGMCC 1.15367</strain>
    </source>
</reference>
<reference evidence="2" key="1">
    <citation type="journal article" date="2014" name="Int. J. Syst. Evol. Microbiol.">
        <title>Complete genome sequence of Corynebacterium casei LMG S-19264T (=DSM 44701T), isolated from a smear-ripened cheese.</title>
        <authorList>
            <consortium name="US DOE Joint Genome Institute (JGI-PGF)"/>
            <person name="Walter F."/>
            <person name="Albersmeier A."/>
            <person name="Kalinowski J."/>
            <person name="Ruckert C."/>
        </authorList>
    </citation>
    <scope>NUCLEOTIDE SEQUENCE</scope>
    <source>
        <strain evidence="2">CGMCC 1.15367</strain>
    </source>
</reference>
<dbReference type="AlphaFoldDB" id="A0A916ZMK6"/>
<dbReference type="InterPro" id="IPR011009">
    <property type="entry name" value="Kinase-like_dom_sf"/>
</dbReference>
<dbReference type="EMBL" id="BMIQ01000003">
    <property type="protein sequence ID" value="GGE05111.1"/>
    <property type="molecule type" value="Genomic_DNA"/>
</dbReference>
<dbReference type="Pfam" id="PF01636">
    <property type="entry name" value="APH"/>
    <property type="match status" value="1"/>
</dbReference>
<dbReference type="Gene3D" id="3.90.1200.10">
    <property type="match status" value="1"/>
</dbReference>